<dbReference type="SUPFAM" id="SSF56672">
    <property type="entry name" value="DNA/RNA polymerases"/>
    <property type="match status" value="1"/>
</dbReference>
<dbReference type="InterPro" id="IPR056924">
    <property type="entry name" value="SH3_Tf2-1"/>
</dbReference>
<feature type="region of interest" description="Disordered" evidence="9">
    <location>
        <begin position="1"/>
        <end position="20"/>
    </location>
</feature>
<dbReference type="PANTHER" id="PTHR37984">
    <property type="entry name" value="PROTEIN CBG26694"/>
    <property type="match status" value="1"/>
</dbReference>
<dbReference type="Gene3D" id="3.30.70.270">
    <property type="match status" value="2"/>
</dbReference>
<evidence type="ECO:0000256" key="6">
    <source>
        <dbReference type="ARBA" id="ARBA00022801"/>
    </source>
</evidence>
<dbReference type="Pfam" id="PF17919">
    <property type="entry name" value="RT_RNaseH_2"/>
    <property type="match status" value="1"/>
</dbReference>
<keyword evidence="3" id="KW-0548">Nucleotidyltransferase</keyword>
<evidence type="ECO:0000256" key="4">
    <source>
        <dbReference type="ARBA" id="ARBA00022722"/>
    </source>
</evidence>
<proteinExistence type="predicted"/>
<accession>A0A2N9GSF7</accession>
<evidence type="ECO:0000256" key="8">
    <source>
        <dbReference type="ARBA" id="ARBA00023268"/>
    </source>
</evidence>
<dbReference type="Gene3D" id="3.10.10.10">
    <property type="entry name" value="HIV Type 1 Reverse Transcriptase, subunit A, domain 1"/>
    <property type="match status" value="2"/>
</dbReference>
<evidence type="ECO:0000259" key="12">
    <source>
        <dbReference type="Pfam" id="PF17919"/>
    </source>
</evidence>
<keyword evidence="5" id="KW-0255">Endonuclease</keyword>
<dbReference type="GO" id="GO:0004519">
    <property type="term" value="F:endonuclease activity"/>
    <property type="evidence" value="ECO:0007669"/>
    <property type="project" value="UniProtKB-KW"/>
</dbReference>
<sequence length="1133" mass="129481">MHGVPHVLHGTEGRESEAVNGSSAGIPLCGFIPRCRALREPEICDGQSLEECPVWWQYMQALCLASPSLELLCWTLLEEALDPRPLAGEHIKYMAPPRKNSRNGLPSTEGTTDILQTIIQAIGGLTEVVQHQVGATNPMSSLEKFRKLDPPSFKGSKDPLEADNWLKELERLFKAMNVRDEQQVTLAVFVLKGDTLEWWESTERTHEGGVVSWQQFVDLFRKRYFPDSLRLQKEAEFICIEQGNQLVYEYEHKFAELSHFAPQMVDIEHALNVARLDISSRIVQSSKMSRQTANGNQQKPKVPGRVFALTKQDAETSPSVVSGDRVVRPPSLVSAMQAKRLLRKGCKGFLAYVLKSKETMLKTEDISVVKEFPDVFSEDLPGLLPKREIEFTIDLVPGTGPISKAPYRMAPAKLKELKEQSQDLLDKGFIRPSASPWGAPVLFVKKKDGSQVFSKIDLRSGYHQLRVKEEDIPKTAFRTRYGHYEFLVMPFGLTNAPVVFMDLMNRDRKLFAKFKKFRVDRVVFLGHVISRDGITVDPSKIEAVVNWARPTNVSEVRSFLGLTGYYRRFVEGFSRIATLLTQKNAKFEWTDECERSFQELKQQLVSAPVLTIPSSSSGFVIYSDASHKGLGCVLMLHGKSKVLWLLSRILTTQKHIIIDLERLGVEVVIDGSQSYLASLSVEPILIEKIKASQCCDPQLMKIMEEVHGGNRLEFNISNDGALRFGDRLCVPKDSVIKREILEEAHHSPYTVHPGSTKMYCDLQEFWGSLQKALGTKLNFSTAFHPQTYSDSRRHVRACVLDFKGSWIDHLTLVEFAYNNSYQASIGMAPYEDLYGRRCRSPICWDEVGERKILGSDIVLRTCEKIELIRERLRVAQSRQKSYVDTRRRDLEFEIGDVVFIRVAPMKVVMRFGKRGKLSPRYVGPFEILERVGPVAYKLALPPALSGIHSVFHICMLRRYVSNPTHILSYKPLKVQEDLSYEEMPMEILDRKDQVLRNKTIRLVKVLWRNHSKGEASWEREDEMKSKYPHLFQNGGTTQHWWLYLWESGKCCISPQTSLEPEHQIPLEPSVEEEVPVLTNVSTTLEQKEEHTRESKQRDRIPEPCVVDLITSARESLLTVEKVQQEMYDFWRYN</sequence>
<dbReference type="FunFam" id="3.10.10.10:FF:000007">
    <property type="entry name" value="Retrovirus-related Pol polyprotein from transposon 17.6-like Protein"/>
    <property type="match status" value="1"/>
</dbReference>
<dbReference type="Gene3D" id="3.30.420.10">
    <property type="entry name" value="Ribonuclease H-like superfamily/Ribonuclease H"/>
    <property type="match status" value="1"/>
</dbReference>
<keyword evidence="6" id="KW-0378">Hydrolase</keyword>
<dbReference type="InterPro" id="IPR005162">
    <property type="entry name" value="Retrotrans_gag_dom"/>
</dbReference>
<feature type="domain" description="Reverse transcriptase/retrotransposon-derived protein RNase H-like" evidence="12">
    <location>
        <begin position="589"/>
        <end position="676"/>
    </location>
</feature>
<dbReference type="Pfam" id="PF03732">
    <property type="entry name" value="Retrotrans_gag"/>
    <property type="match status" value="1"/>
</dbReference>
<keyword evidence="8" id="KW-0511">Multifunctional enzyme</keyword>
<evidence type="ECO:0000259" key="11">
    <source>
        <dbReference type="Pfam" id="PF03732"/>
    </source>
</evidence>
<evidence type="ECO:0000256" key="5">
    <source>
        <dbReference type="ARBA" id="ARBA00022759"/>
    </source>
</evidence>
<reference evidence="14" key="1">
    <citation type="submission" date="2018-02" db="EMBL/GenBank/DDBJ databases">
        <authorList>
            <person name="Cohen D.B."/>
            <person name="Kent A.D."/>
        </authorList>
    </citation>
    <scope>NUCLEOTIDE SEQUENCE</scope>
</reference>
<evidence type="ECO:0000313" key="14">
    <source>
        <dbReference type="EMBL" id="SPD02339.1"/>
    </source>
</evidence>
<dbReference type="InterPro" id="IPR036397">
    <property type="entry name" value="RNaseH_sf"/>
</dbReference>
<dbReference type="InterPro" id="IPR043502">
    <property type="entry name" value="DNA/RNA_pol_sf"/>
</dbReference>
<evidence type="ECO:0000256" key="2">
    <source>
        <dbReference type="ARBA" id="ARBA00022679"/>
    </source>
</evidence>
<organism evidence="14">
    <name type="scientific">Fagus sylvatica</name>
    <name type="common">Beechnut</name>
    <dbReference type="NCBI Taxonomy" id="28930"/>
    <lineage>
        <taxon>Eukaryota</taxon>
        <taxon>Viridiplantae</taxon>
        <taxon>Streptophyta</taxon>
        <taxon>Embryophyta</taxon>
        <taxon>Tracheophyta</taxon>
        <taxon>Spermatophyta</taxon>
        <taxon>Magnoliopsida</taxon>
        <taxon>eudicotyledons</taxon>
        <taxon>Gunneridae</taxon>
        <taxon>Pentapetalae</taxon>
        <taxon>rosids</taxon>
        <taxon>fabids</taxon>
        <taxon>Fagales</taxon>
        <taxon>Fagaceae</taxon>
        <taxon>Fagus</taxon>
    </lineage>
</organism>
<dbReference type="InterPro" id="IPR012337">
    <property type="entry name" value="RNaseH-like_sf"/>
</dbReference>
<evidence type="ECO:0000256" key="9">
    <source>
        <dbReference type="SAM" id="MobiDB-lite"/>
    </source>
</evidence>
<keyword evidence="1" id="KW-0645">Protease</keyword>
<dbReference type="Pfam" id="PF00078">
    <property type="entry name" value="RVT_1"/>
    <property type="match status" value="1"/>
</dbReference>
<dbReference type="GO" id="GO:0003676">
    <property type="term" value="F:nucleic acid binding"/>
    <property type="evidence" value="ECO:0007669"/>
    <property type="project" value="InterPro"/>
</dbReference>
<dbReference type="PANTHER" id="PTHR37984:SF5">
    <property type="entry name" value="PROTEIN NYNRIN-LIKE"/>
    <property type="match status" value="1"/>
</dbReference>
<dbReference type="InterPro" id="IPR041577">
    <property type="entry name" value="RT_RNaseH_2"/>
</dbReference>
<dbReference type="SUPFAM" id="SSF53098">
    <property type="entry name" value="Ribonuclease H-like"/>
    <property type="match status" value="1"/>
</dbReference>
<evidence type="ECO:0000256" key="1">
    <source>
        <dbReference type="ARBA" id="ARBA00022670"/>
    </source>
</evidence>
<keyword evidence="2" id="KW-0808">Transferase</keyword>
<gene>
    <name evidence="14" type="ORF">FSB_LOCUS30221</name>
</gene>
<feature type="domain" description="Tf2-1-like SH3-like" evidence="13">
    <location>
        <begin position="895"/>
        <end position="960"/>
    </location>
</feature>
<name>A0A2N9GSF7_FAGSY</name>
<dbReference type="CDD" id="cd01647">
    <property type="entry name" value="RT_LTR"/>
    <property type="match status" value="1"/>
</dbReference>
<feature type="domain" description="Retrotransposon gag" evidence="11">
    <location>
        <begin position="186"/>
        <end position="266"/>
    </location>
</feature>
<evidence type="ECO:0008006" key="15">
    <source>
        <dbReference type="Google" id="ProtNLM"/>
    </source>
</evidence>
<dbReference type="GO" id="GO:0006508">
    <property type="term" value="P:proteolysis"/>
    <property type="evidence" value="ECO:0007669"/>
    <property type="project" value="UniProtKB-KW"/>
</dbReference>
<dbReference type="Pfam" id="PF24626">
    <property type="entry name" value="SH3_Tf2-1"/>
    <property type="match status" value="1"/>
</dbReference>
<evidence type="ECO:0000259" key="10">
    <source>
        <dbReference type="Pfam" id="PF00078"/>
    </source>
</evidence>
<evidence type="ECO:0000256" key="7">
    <source>
        <dbReference type="ARBA" id="ARBA00022918"/>
    </source>
</evidence>
<dbReference type="AlphaFoldDB" id="A0A2N9GSF7"/>
<dbReference type="InterPro" id="IPR043128">
    <property type="entry name" value="Rev_trsase/Diguanyl_cyclase"/>
</dbReference>
<evidence type="ECO:0000259" key="13">
    <source>
        <dbReference type="Pfam" id="PF24626"/>
    </source>
</evidence>
<dbReference type="EMBL" id="OIVN01002291">
    <property type="protein sequence ID" value="SPD02339.1"/>
    <property type="molecule type" value="Genomic_DNA"/>
</dbReference>
<keyword evidence="4" id="KW-0540">Nuclease</keyword>
<dbReference type="FunFam" id="3.30.70.270:FF:000020">
    <property type="entry name" value="Transposon Tf2-6 polyprotein-like Protein"/>
    <property type="match status" value="1"/>
</dbReference>
<dbReference type="GO" id="GO:0003964">
    <property type="term" value="F:RNA-directed DNA polymerase activity"/>
    <property type="evidence" value="ECO:0007669"/>
    <property type="project" value="UniProtKB-KW"/>
</dbReference>
<protein>
    <recommendedName>
        <fullName evidence="15">Integrase catalytic domain-containing protein</fullName>
    </recommendedName>
</protein>
<evidence type="ECO:0000256" key="3">
    <source>
        <dbReference type="ARBA" id="ARBA00022695"/>
    </source>
</evidence>
<feature type="domain" description="Reverse transcriptase" evidence="10">
    <location>
        <begin position="441"/>
        <end position="506"/>
    </location>
</feature>
<keyword evidence="7" id="KW-0695">RNA-directed DNA polymerase</keyword>
<dbReference type="InterPro" id="IPR000477">
    <property type="entry name" value="RT_dom"/>
</dbReference>
<dbReference type="InterPro" id="IPR050951">
    <property type="entry name" value="Retrovirus_Pol_polyprotein"/>
</dbReference>
<dbReference type="GO" id="GO:0008233">
    <property type="term" value="F:peptidase activity"/>
    <property type="evidence" value="ECO:0007669"/>
    <property type="project" value="UniProtKB-KW"/>
</dbReference>